<keyword evidence="8" id="KW-1185">Reference proteome</keyword>
<dbReference type="Pfam" id="PF04930">
    <property type="entry name" value="FUN14"/>
    <property type="match status" value="1"/>
</dbReference>
<comment type="caution">
    <text evidence="7">The sequence shown here is derived from an EMBL/GenBank/DDBJ whole genome shotgun (WGS) entry which is preliminary data.</text>
</comment>
<dbReference type="Proteomes" id="UP000308671">
    <property type="component" value="Unassembled WGS sequence"/>
</dbReference>
<dbReference type="GO" id="GO:0016020">
    <property type="term" value="C:membrane"/>
    <property type="evidence" value="ECO:0007669"/>
    <property type="project" value="UniProtKB-SubCell"/>
</dbReference>
<dbReference type="InterPro" id="IPR007014">
    <property type="entry name" value="FUN14"/>
</dbReference>
<evidence type="ECO:0000256" key="5">
    <source>
        <dbReference type="ARBA" id="ARBA00023136"/>
    </source>
</evidence>
<evidence type="ECO:0000256" key="4">
    <source>
        <dbReference type="ARBA" id="ARBA00022989"/>
    </source>
</evidence>
<evidence type="ECO:0000256" key="2">
    <source>
        <dbReference type="ARBA" id="ARBA00009160"/>
    </source>
</evidence>
<name>A0A4V4HT78_9HELO</name>
<sequence>MSRLLLRTPRLTASALGLTSYTSYSLLQSHRFPARLDSLSAPLSTNGNANAPMIKKGGGLDSKTVWVWVWVWFGLGCDCGCGCLELRESKEKRRNGNKKRREGRRRWDIQNGKCAETRPKKAAGRESHWKSKPQRTRTNTRPVAGLGAGLAVSTFSRSLALIIGLMVVGIQWASSHGLDIVPTDRIQRYIKHVNLRSLMEENVAFKVSFGTTFAMAAFMRF</sequence>
<evidence type="ECO:0000313" key="8">
    <source>
        <dbReference type="Proteomes" id="UP000308671"/>
    </source>
</evidence>
<accession>A0A4V4HT78</accession>
<keyword evidence="5" id="KW-0472">Membrane</keyword>
<comment type="subcellular location">
    <subcellularLocation>
        <location evidence="1">Membrane</location>
    </subcellularLocation>
</comment>
<protein>
    <submittedName>
        <fullName evidence="7">Uncharacterized protein</fullName>
    </submittedName>
</protein>
<dbReference type="EMBL" id="PQXL01000652">
    <property type="protein sequence ID" value="THV44386.1"/>
    <property type="molecule type" value="Genomic_DNA"/>
</dbReference>
<feature type="compositionally biased region" description="Basic and acidic residues" evidence="6">
    <location>
        <begin position="115"/>
        <end position="129"/>
    </location>
</feature>
<dbReference type="AlphaFoldDB" id="A0A4V4HT78"/>
<organism evidence="7 8">
    <name type="scientific">Botrytis galanthina</name>
    <dbReference type="NCBI Taxonomy" id="278940"/>
    <lineage>
        <taxon>Eukaryota</taxon>
        <taxon>Fungi</taxon>
        <taxon>Dikarya</taxon>
        <taxon>Ascomycota</taxon>
        <taxon>Pezizomycotina</taxon>
        <taxon>Leotiomycetes</taxon>
        <taxon>Helotiales</taxon>
        <taxon>Sclerotiniaceae</taxon>
        <taxon>Botrytis</taxon>
    </lineage>
</organism>
<evidence type="ECO:0000256" key="1">
    <source>
        <dbReference type="ARBA" id="ARBA00004370"/>
    </source>
</evidence>
<feature type="region of interest" description="Disordered" evidence="6">
    <location>
        <begin position="91"/>
        <end position="141"/>
    </location>
</feature>
<dbReference type="OrthoDB" id="3990500at2759"/>
<feature type="compositionally biased region" description="Basic residues" evidence="6">
    <location>
        <begin position="92"/>
        <end position="104"/>
    </location>
</feature>
<evidence type="ECO:0000313" key="7">
    <source>
        <dbReference type="EMBL" id="THV44386.1"/>
    </source>
</evidence>
<comment type="similarity">
    <text evidence="2">Belongs to the FUN14 family.</text>
</comment>
<evidence type="ECO:0000256" key="3">
    <source>
        <dbReference type="ARBA" id="ARBA00022692"/>
    </source>
</evidence>
<keyword evidence="3" id="KW-0812">Transmembrane</keyword>
<reference evidence="7 8" key="1">
    <citation type="submission" date="2017-12" db="EMBL/GenBank/DDBJ databases">
        <title>Comparative genomics of Botrytis spp.</title>
        <authorList>
            <person name="Valero-Jimenez C.A."/>
            <person name="Tapia P."/>
            <person name="Veloso J."/>
            <person name="Silva-Moreno E."/>
            <person name="Staats M."/>
            <person name="Valdes J.H."/>
            <person name="Van Kan J.A.L."/>
        </authorList>
    </citation>
    <scope>NUCLEOTIDE SEQUENCE [LARGE SCALE GENOMIC DNA]</scope>
    <source>
        <strain evidence="7 8">MUCL435</strain>
    </source>
</reference>
<evidence type="ECO:0000256" key="6">
    <source>
        <dbReference type="SAM" id="MobiDB-lite"/>
    </source>
</evidence>
<proteinExistence type="inferred from homology"/>
<keyword evidence="4" id="KW-1133">Transmembrane helix</keyword>
<gene>
    <name evidence="7" type="ORF">BGAL_0656g00040</name>
</gene>